<protein>
    <recommendedName>
        <fullName evidence="6 16">E3 ubiquitin-protein ligase listerin</fullName>
        <ecNumber evidence="5 16">2.3.2.27</ecNumber>
    </recommendedName>
    <alternativeName>
        <fullName evidence="16">RING-type E3 ubiquitin transferase listerin</fullName>
    </alternativeName>
</protein>
<keyword evidence="13 16" id="KW-0862">Zinc</keyword>
<gene>
    <name evidence="18" type="ORF">RhiirC2_659641</name>
</gene>
<evidence type="ECO:0000256" key="14">
    <source>
        <dbReference type="ARBA" id="ARBA00055150"/>
    </source>
</evidence>
<proteinExistence type="inferred from homology"/>
<dbReference type="Pfam" id="PF13639">
    <property type="entry name" value="zf-RING_2"/>
    <property type="match status" value="1"/>
</dbReference>
<dbReference type="InterPro" id="IPR054478">
    <property type="entry name" value="LTN1_UBC"/>
</dbReference>
<dbReference type="InterPro" id="IPR039804">
    <property type="entry name" value="RING-CH-C4HC3_LTN1"/>
</dbReference>
<dbReference type="GO" id="GO:0016567">
    <property type="term" value="P:protein ubiquitination"/>
    <property type="evidence" value="ECO:0007669"/>
    <property type="project" value="UniProtKB-UniPathway"/>
</dbReference>
<keyword evidence="8 16" id="KW-0808">Transferase</keyword>
<comment type="function">
    <text evidence="16">E3 ubiquitin-protein ligase. Component of the ribosome quality control complex (RQC), a ribosome-associated complex that mediates ubiquitination and extraction of incompletely synthesized nascent chains for proteasomal degradation.</text>
</comment>
<evidence type="ECO:0000259" key="17">
    <source>
        <dbReference type="PROSITE" id="PS50089"/>
    </source>
</evidence>
<reference evidence="18 19" key="2">
    <citation type="submission" date="2017-10" db="EMBL/GenBank/DDBJ databases">
        <title>Extensive intraspecific genome diversity in a model arbuscular mycorrhizal fungus.</title>
        <authorList>
            <person name="Chen E.C.H."/>
            <person name="Morin E."/>
            <person name="Baudet D."/>
            <person name="Noel J."/>
            <person name="Ndikumana S."/>
            <person name="Charron P."/>
            <person name="St-Onge C."/>
            <person name="Giorgi J."/>
            <person name="Grigoriev I.V."/>
            <person name="Roux C."/>
            <person name="Martin F.M."/>
            <person name="Corradi N."/>
        </authorList>
    </citation>
    <scope>NUCLEOTIDE SEQUENCE [LARGE SCALE GENOMIC DNA]</scope>
    <source>
        <strain evidence="18 19">C2</strain>
    </source>
</reference>
<comment type="similarity">
    <text evidence="4 16">Belongs to the LTN1 family.</text>
</comment>
<dbReference type="SMART" id="SM00184">
    <property type="entry name" value="RING"/>
    <property type="match status" value="1"/>
</dbReference>
<dbReference type="InterPro" id="IPR039795">
    <property type="entry name" value="LTN1/Rkr1"/>
</dbReference>
<dbReference type="VEuPathDB" id="FungiDB:RhiirA1_493675"/>
<dbReference type="Pfam" id="PF23009">
    <property type="entry name" value="UBC_like"/>
    <property type="match status" value="1"/>
</dbReference>
<dbReference type="PANTHER" id="PTHR12389">
    <property type="entry name" value="ZINC FINGER PROTEIN 294"/>
    <property type="match status" value="1"/>
</dbReference>
<evidence type="ECO:0000256" key="8">
    <source>
        <dbReference type="ARBA" id="ARBA00022679"/>
    </source>
</evidence>
<dbReference type="GO" id="GO:1990112">
    <property type="term" value="C:RQC complex"/>
    <property type="evidence" value="ECO:0007669"/>
    <property type="project" value="UniProtKB-UniRule"/>
</dbReference>
<dbReference type="Gene3D" id="3.30.40.10">
    <property type="entry name" value="Zinc/RING finger domain, C3HC4 (zinc finger)"/>
    <property type="match status" value="1"/>
</dbReference>
<keyword evidence="7" id="KW-0963">Cytoplasm</keyword>
<dbReference type="InterPro" id="IPR001841">
    <property type="entry name" value="Znf_RING"/>
</dbReference>
<keyword evidence="12 16" id="KW-0833">Ubl conjugation pathway</keyword>
<dbReference type="GO" id="GO:0005829">
    <property type="term" value="C:cytosol"/>
    <property type="evidence" value="ECO:0007669"/>
    <property type="project" value="UniProtKB-SubCell"/>
</dbReference>
<dbReference type="PROSITE" id="PS50089">
    <property type="entry name" value="ZF_RING_2"/>
    <property type="match status" value="1"/>
</dbReference>
<evidence type="ECO:0000256" key="4">
    <source>
        <dbReference type="ARBA" id="ARBA00007997"/>
    </source>
</evidence>
<dbReference type="FunFam" id="3.30.40.10:FF:000038">
    <property type="entry name" value="E3 ubiquitin-protein ligase listerin"/>
    <property type="match status" value="1"/>
</dbReference>
<sequence length="158" mass="18195">MLQSKDVRSQLEDEKFMIRIARSSNEVIASYIVDEYIMELSIKMPVNFPLRQAEFNTLERIGTSEVADLKWAKLPVQTVVNSRNGNLEVALNLFKNNISLRFKGVEDCPICYSVVSLDDRSLPTKKCITCKNKFHASCLYKWFRSSNSTSCPLCRRLF</sequence>
<keyword evidence="10" id="KW-0677">Repeat</keyword>
<evidence type="ECO:0000256" key="13">
    <source>
        <dbReference type="ARBA" id="ARBA00022833"/>
    </source>
</evidence>
<comment type="function">
    <text evidence="14">E3 ubiquitin-protein ligase component of the ribosome quality control complex (RQC), a ribosome-associated complex that mediates ubiquitination and extraction of incompletely synthesized nascent chains for proteasomal degradation. Mediates ubiquitination of proteins derived from mRNAs lacking stop codons (non-stop proteins) and other translation arrest products induced by poly-lysine sequences and tandem rare codons. Ubiquitination leads to CDC48 recruitment for extraction and degradation of the incomplete translation product. May indirectly play a role in chromatin function and transcription.</text>
</comment>
<evidence type="ECO:0000256" key="9">
    <source>
        <dbReference type="ARBA" id="ARBA00022723"/>
    </source>
</evidence>
<feature type="domain" description="RING-type" evidence="17">
    <location>
        <begin position="108"/>
        <end position="155"/>
    </location>
</feature>
<evidence type="ECO:0000256" key="11">
    <source>
        <dbReference type="ARBA" id="ARBA00022771"/>
    </source>
</evidence>
<reference evidence="18 19" key="1">
    <citation type="submission" date="2016-04" db="EMBL/GenBank/DDBJ databases">
        <title>Genome analyses suggest a sexual origin of heterokaryosis in a supposedly ancient asexual fungus.</title>
        <authorList>
            <person name="Ropars J."/>
            <person name="Sedzielewska K."/>
            <person name="Noel J."/>
            <person name="Charron P."/>
            <person name="Farinelli L."/>
            <person name="Marton T."/>
            <person name="Kruger M."/>
            <person name="Pelin A."/>
            <person name="Brachmann A."/>
            <person name="Corradi N."/>
        </authorList>
    </citation>
    <scope>NUCLEOTIDE SEQUENCE [LARGE SCALE GENOMIC DNA]</scope>
    <source>
        <strain evidence="18 19">C2</strain>
    </source>
</reference>
<dbReference type="VEuPathDB" id="FungiDB:FUN_022264"/>
<comment type="catalytic activity">
    <reaction evidence="1 16">
        <text>S-ubiquitinyl-[E2 ubiquitin-conjugating enzyme]-L-cysteine + [acceptor protein]-L-lysine = [E2 ubiquitin-conjugating enzyme]-L-cysteine + N(6)-ubiquitinyl-[acceptor protein]-L-lysine.</text>
        <dbReference type="EC" id="2.3.2.27"/>
    </reaction>
</comment>
<evidence type="ECO:0000256" key="6">
    <source>
        <dbReference type="ARBA" id="ARBA00017157"/>
    </source>
</evidence>
<dbReference type="SMART" id="SM01197">
    <property type="entry name" value="FANCL_C"/>
    <property type="match status" value="1"/>
</dbReference>
<evidence type="ECO:0000256" key="7">
    <source>
        <dbReference type="ARBA" id="ARBA00022490"/>
    </source>
</evidence>
<evidence type="ECO:0000313" key="18">
    <source>
        <dbReference type="EMBL" id="PKK71212.1"/>
    </source>
</evidence>
<evidence type="ECO:0000256" key="1">
    <source>
        <dbReference type="ARBA" id="ARBA00000900"/>
    </source>
</evidence>
<dbReference type="Proteomes" id="UP000233469">
    <property type="component" value="Unassembled WGS sequence"/>
</dbReference>
<evidence type="ECO:0000313" key="19">
    <source>
        <dbReference type="Proteomes" id="UP000233469"/>
    </source>
</evidence>
<dbReference type="GO" id="GO:0008270">
    <property type="term" value="F:zinc ion binding"/>
    <property type="evidence" value="ECO:0007669"/>
    <property type="project" value="UniProtKB-KW"/>
</dbReference>
<dbReference type="SMART" id="SM00744">
    <property type="entry name" value="RINGv"/>
    <property type="match status" value="1"/>
</dbReference>
<dbReference type="GO" id="GO:0043023">
    <property type="term" value="F:ribosomal large subunit binding"/>
    <property type="evidence" value="ECO:0007669"/>
    <property type="project" value="TreeGrafter"/>
</dbReference>
<dbReference type="EC" id="2.3.2.27" evidence="5 16"/>
<dbReference type="GO" id="GO:0061630">
    <property type="term" value="F:ubiquitin protein ligase activity"/>
    <property type="evidence" value="ECO:0007669"/>
    <property type="project" value="UniProtKB-UniRule"/>
</dbReference>
<comment type="subunit">
    <text evidence="16">Component of the ribosome quality control complex (RQC).</text>
</comment>
<organism evidence="18 19">
    <name type="scientific">Rhizophagus irregularis</name>
    <dbReference type="NCBI Taxonomy" id="588596"/>
    <lineage>
        <taxon>Eukaryota</taxon>
        <taxon>Fungi</taxon>
        <taxon>Fungi incertae sedis</taxon>
        <taxon>Mucoromycota</taxon>
        <taxon>Glomeromycotina</taxon>
        <taxon>Glomeromycetes</taxon>
        <taxon>Glomerales</taxon>
        <taxon>Glomeraceae</taxon>
        <taxon>Rhizophagus</taxon>
    </lineage>
</organism>
<dbReference type="InterPro" id="IPR011016">
    <property type="entry name" value="Znf_RING-CH"/>
</dbReference>
<evidence type="ECO:0000256" key="3">
    <source>
        <dbReference type="ARBA" id="ARBA00004906"/>
    </source>
</evidence>
<dbReference type="GO" id="GO:1990116">
    <property type="term" value="P:ribosome-associated ubiquitin-dependent protein catabolic process"/>
    <property type="evidence" value="ECO:0007669"/>
    <property type="project" value="UniProtKB-UniRule"/>
</dbReference>
<evidence type="ECO:0000256" key="12">
    <source>
        <dbReference type="ARBA" id="ARBA00022786"/>
    </source>
</evidence>
<accession>A0A2N1NBE2</accession>
<dbReference type="EMBL" id="LLXL01000540">
    <property type="protein sequence ID" value="PKK71212.1"/>
    <property type="molecule type" value="Genomic_DNA"/>
</dbReference>
<dbReference type="SUPFAM" id="SSF57850">
    <property type="entry name" value="RING/U-box"/>
    <property type="match status" value="1"/>
</dbReference>
<comment type="subcellular location">
    <subcellularLocation>
        <location evidence="2">Cytoplasm</location>
        <location evidence="2">Cytosol</location>
    </subcellularLocation>
</comment>
<evidence type="ECO:0000256" key="2">
    <source>
        <dbReference type="ARBA" id="ARBA00004514"/>
    </source>
</evidence>
<dbReference type="PANTHER" id="PTHR12389:SF0">
    <property type="entry name" value="E3 UBIQUITIN-PROTEIN LIGASE LISTERIN"/>
    <property type="match status" value="1"/>
</dbReference>
<dbReference type="InterPro" id="IPR013083">
    <property type="entry name" value="Znf_RING/FYVE/PHD"/>
</dbReference>
<comment type="caution">
    <text evidence="18">The sequence shown here is derived from an EMBL/GenBank/DDBJ whole genome shotgun (WGS) entry which is preliminary data.</text>
</comment>
<dbReference type="UniPathway" id="UPA00143"/>
<dbReference type="GO" id="GO:0072344">
    <property type="term" value="P:rescue of stalled ribosome"/>
    <property type="evidence" value="ECO:0007669"/>
    <property type="project" value="UniProtKB-UniRule"/>
</dbReference>
<evidence type="ECO:0000256" key="15">
    <source>
        <dbReference type="PROSITE-ProRule" id="PRU00175"/>
    </source>
</evidence>
<name>A0A2N1NBE2_9GLOM</name>
<comment type="pathway">
    <text evidence="3 16">Protein modification; protein ubiquitination.</text>
</comment>
<dbReference type="AlphaFoldDB" id="A0A2N1NBE2"/>
<evidence type="ECO:0000256" key="5">
    <source>
        <dbReference type="ARBA" id="ARBA00012483"/>
    </source>
</evidence>
<keyword evidence="11 15" id="KW-0863">Zinc-finger</keyword>
<evidence type="ECO:0000256" key="16">
    <source>
        <dbReference type="RuleBase" id="RU367090"/>
    </source>
</evidence>
<evidence type="ECO:0000256" key="10">
    <source>
        <dbReference type="ARBA" id="ARBA00022737"/>
    </source>
</evidence>
<dbReference type="VEuPathDB" id="FungiDB:RhiirFUN_025772"/>
<keyword evidence="9 16" id="KW-0479">Metal-binding</keyword>
<dbReference type="CDD" id="cd16491">
    <property type="entry name" value="RING-CH-C4HC3_LTN1"/>
    <property type="match status" value="1"/>
</dbReference>